<dbReference type="PROSITE" id="PS51257">
    <property type="entry name" value="PROKAR_LIPOPROTEIN"/>
    <property type="match status" value="1"/>
</dbReference>
<dbReference type="InterPro" id="IPR048328">
    <property type="entry name" value="Dyp_perox_C"/>
</dbReference>
<keyword evidence="2 12" id="KW-0575">Peroxidase</keyword>
<keyword evidence="5" id="KW-0732">Signal</keyword>
<dbReference type="Pfam" id="PF04261">
    <property type="entry name" value="Dyp_perox_N"/>
    <property type="match status" value="1"/>
</dbReference>
<evidence type="ECO:0000313" key="13">
    <source>
        <dbReference type="Proteomes" id="UP000185434"/>
    </source>
</evidence>
<dbReference type="InterPro" id="IPR011008">
    <property type="entry name" value="Dimeric_a/b-barrel"/>
</dbReference>
<evidence type="ECO:0000256" key="8">
    <source>
        <dbReference type="ARBA" id="ARBA00025737"/>
    </source>
</evidence>
<evidence type="ECO:0000259" key="10">
    <source>
        <dbReference type="Pfam" id="PF04261"/>
    </source>
</evidence>
<dbReference type="Pfam" id="PF20628">
    <property type="entry name" value="Dyp_perox_C"/>
    <property type="match status" value="1"/>
</dbReference>
<reference evidence="12 13" key="1">
    <citation type="submission" date="2014-08" db="EMBL/GenBank/DDBJ databases">
        <title>Complete genome sequence of Corynebacterium frankenforstense ST18(T) (=DSM 45800(T)), isolated from raw cow milk.</title>
        <authorList>
            <person name="Ruckert C."/>
            <person name="Albersmeier A."/>
            <person name="Winkler A."/>
            <person name="Lipski A."/>
            <person name="Kalinowski J."/>
        </authorList>
    </citation>
    <scope>NUCLEOTIDE SEQUENCE [LARGE SCALE GENOMIC DNA]</scope>
    <source>
        <strain evidence="12 13">ST18</strain>
    </source>
</reference>
<dbReference type="GO" id="GO:0005829">
    <property type="term" value="C:cytosol"/>
    <property type="evidence" value="ECO:0007669"/>
    <property type="project" value="TreeGrafter"/>
</dbReference>
<evidence type="ECO:0000259" key="11">
    <source>
        <dbReference type="Pfam" id="PF20628"/>
    </source>
</evidence>
<evidence type="ECO:0000256" key="3">
    <source>
        <dbReference type="ARBA" id="ARBA00022617"/>
    </source>
</evidence>
<dbReference type="STRING" id="1437875.CFRA_05060"/>
<feature type="region of interest" description="Disordered" evidence="9">
    <location>
        <begin position="288"/>
        <end position="318"/>
    </location>
</feature>
<dbReference type="KEGG" id="cfk:CFRA_05060"/>
<dbReference type="InterPro" id="IPR006311">
    <property type="entry name" value="TAT_signal"/>
</dbReference>
<dbReference type="PROSITE" id="PS51318">
    <property type="entry name" value="TAT"/>
    <property type="match status" value="1"/>
</dbReference>
<evidence type="ECO:0000256" key="1">
    <source>
        <dbReference type="ARBA" id="ARBA00001970"/>
    </source>
</evidence>
<evidence type="ECO:0000256" key="9">
    <source>
        <dbReference type="SAM" id="MobiDB-lite"/>
    </source>
</evidence>
<dbReference type="GO" id="GO:0046872">
    <property type="term" value="F:metal ion binding"/>
    <property type="evidence" value="ECO:0007669"/>
    <property type="project" value="UniProtKB-KW"/>
</dbReference>
<dbReference type="SUPFAM" id="SSF54909">
    <property type="entry name" value="Dimeric alpha+beta barrel"/>
    <property type="match status" value="1"/>
</dbReference>
<sequence>MHRLSRRGFLGAGVGTVGAAAVACATPGGGEAAKGGQGDEATDAQGADAAPLAGQTVAFDGPHQAGVQTASQANLALISFDLNEGVDRAGVRRLMNLWTEDARALCGGKNPVGGLEPEMVQTPANLTITVGFGEPLFDKIGLPDQRPGFLHDIPAFEHDDLDPRWGQTDLVLQICGDDAISVAYAMRHMIRSGVDYAHTRWFQRGLSHADGSMADGTTPRNLFGQKDGTVNPHGDEEYDQQVWIDAAADGAPDWLDGGSVMVARRIAMHMDEWEKLDRNSREVVIGRDLPEGAPLSGGDEFTEPDLTKTDETGLPVIDPKSHMALSRDDEKYDAEQRLLRRPYTYDLEPEPGSGDASNSGLVFLCYQRNPDKQFSAIQRRLDGGDRLNEWITHIGSSVYALPPGVGEDGDSYWGQRLLEA</sequence>
<dbReference type="GO" id="GO:0020037">
    <property type="term" value="F:heme binding"/>
    <property type="evidence" value="ECO:0007669"/>
    <property type="project" value="InterPro"/>
</dbReference>
<keyword evidence="6" id="KW-0560">Oxidoreductase</keyword>
<evidence type="ECO:0000256" key="7">
    <source>
        <dbReference type="ARBA" id="ARBA00023004"/>
    </source>
</evidence>
<evidence type="ECO:0000256" key="4">
    <source>
        <dbReference type="ARBA" id="ARBA00022723"/>
    </source>
</evidence>
<keyword evidence="13" id="KW-1185">Reference proteome</keyword>
<evidence type="ECO:0000256" key="2">
    <source>
        <dbReference type="ARBA" id="ARBA00022559"/>
    </source>
</evidence>
<evidence type="ECO:0000313" key="12">
    <source>
        <dbReference type="EMBL" id="APT88723.1"/>
    </source>
</evidence>
<evidence type="ECO:0000256" key="5">
    <source>
        <dbReference type="ARBA" id="ARBA00022729"/>
    </source>
</evidence>
<accession>A0A1L7CSA2</accession>
<comment type="similarity">
    <text evidence="8">Belongs to the DyP-type peroxidase family.</text>
</comment>
<keyword evidence="4" id="KW-0479">Metal-binding</keyword>
<evidence type="ECO:0000256" key="6">
    <source>
        <dbReference type="ARBA" id="ARBA00023002"/>
    </source>
</evidence>
<dbReference type="InterPro" id="IPR006314">
    <property type="entry name" value="Dyp_peroxidase"/>
</dbReference>
<dbReference type="EMBL" id="CP009247">
    <property type="protein sequence ID" value="APT88723.1"/>
    <property type="molecule type" value="Genomic_DNA"/>
</dbReference>
<dbReference type="GO" id="GO:0004601">
    <property type="term" value="F:peroxidase activity"/>
    <property type="evidence" value="ECO:0007669"/>
    <property type="project" value="UniProtKB-KW"/>
</dbReference>
<keyword evidence="3" id="KW-0349">Heme</keyword>
<gene>
    <name evidence="12" type="ORF">CFRA_05060</name>
</gene>
<proteinExistence type="inferred from homology"/>
<dbReference type="PANTHER" id="PTHR30521:SF4">
    <property type="entry name" value="DEFERROCHELATASE"/>
    <property type="match status" value="1"/>
</dbReference>
<name>A0A1L7CSA2_9CORY</name>
<dbReference type="InterPro" id="IPR048327">
    <property type="entry name" value="Dyp_perox_N"/>
</dbReference>
<feature type="domain" description="Dyp-type peroxidase N-terminal" evidence="10">
    <location>
        <begin position="64"/>
        <end position="206"/>
    </location>
</feature>
<keyword evidence="7" id="KW-0408">Iron</keyword>
<dbReference type="PROSITE" id="PS51404">
    <property type="entry name" value="DYP_PEROXIDASE"/>
    <property type="match status" value="1"/>
</dbReference>
<dbReference type="AlphaFoldDB" id="A0A1L7CSA2"/>
<dbReference type="PANTHER" id="PTHR30521">
    <property type="entry name" value="DEFERROCHELATASE/PEROXIDASE"/>
    <property type="match status" value="1"/>
</dbReference>
<organism evidence="12 13">
    <name type="scientific">Corynebacterium frankenforstense DSM 45800</name>
    <dbReference type="NCBI Taxonomy" id="1437875"/>
    <lineage>
        <taxon>Bacteria</taxon>
        <taxon>Bacillati</taxon>
        <taxon>Actinomycetota</taxon>
        <taxon>Actinomycetes</taxon>
        <taxon>Mycobacteriales</taxon>
        <taxon>Corynebacteriaceae</taxon>
        <taxon>Corynebacterium</taxon>
    </lineage>
</organism>
<dbReference type="NCBIfam" id="TIGR01413">
    <property type="entry name" value="Dyp_perox_fam"/>
    <property type="match status" value="1"/>
</dbReference>
<protein>
    <submittedName>
        <fullName evidence="12">Peroxidase</fullName>
    </submittedName>
</protein>
<feature type="domain" description="Dyp-type peroxidase C-terminal" evidence="11">
    <location>
        <begin position="218"/>
        <end position="405"/>
    </location>
</feature>
<dbReference type="Proteomes" id="UP000185434">
    <property type="component" value="Chromosome"/>
</dbReference>
<comment type="cofactor">
    <cofactor evidence="1">
        <name>heme b</name>
        <dbReference type="ChEBI" id="CHEBI:60344"/>
    </cofactor>
</comment>